<dbReference type="AlphaFoldDB" id="A0AA39TU42"/>
<sequence>MQPGACMPSCPQTTLFLCQLPMTSGIDNKSKAIFDKRGNCCCLLNHQLSISSSGKTRS</sequence>
<gene>
    <name evidence="1" type="ORF">B0T17DRAFT_543947</name>
</gene>
<evidence type="ECO:0000313" key="1">
    <source>
        <dbReference type="EMBL" id="KAK0612557.1"/>
    </source>
</evidence>
<keyword evidence="2" id="KW-1185">Reference proteome</keyword>
<dbReference type="Proteomes" id="UP001174934">
    <property type="component" value="Unassembled WGS sequence"/>
</dbReference>
<name>A0AA39TU42_9PEZI</name>
<evidence type="ECO:0000313" key="2">
    <source>
        <dbReference type="Proteomes" id="UP001174934"/>
    </source>
</evidence>
<dbReference type="EMBL" id="JAULSR010000009">
    <property type="protein sequence ID" value="KAK0612557.1"/>
    <property type="molecule type" value="Genomic_DNA"/>
</dbReference>
<comment type="caution">
    <text evidence="1">The sequence shown here is derived from an EMBL/GenBank/DDBJ whole genome shotgun (WGS) entry which is preliminary data.</text>
</comment>
<organism evidence="1 2">
    <name type="scientific">Bombardia bombarda</name>
    <dbReference type="NCBI Taxonomy" id="252184"/>
    <lineage>
        <taxon>Eukaryota</taxon>
        <taxon>Fungi</taxon>
        <taxon>Dikarya</taxon>
        <taxon>Ascomycota</taxon>
        <taxon>Pezizomycotina</taxon>
        <taxon>Sordariomycetes</taxon>
        <taxon>Sordariomycetidae</taxon>
        <taxon>Sordariales</taxon>
        <taxon>Lasiosphaeriaceae</taxon>
        <taxon>Bombardia</taxon>
    </lineage>
</organism>
<protein>
    <submittedName>
        <fullName evidence="1">Uncharacterized protein</fullName>
    </submittedName>
</protein>
<proteinExistence type="predicted"/>
<accession>A0AA39TU42</accession>
<reference evidence="1" key="1">
    <citation type="submission" date="2023-06" db="EMBL/GenBank/DDBJ databases">
        <title>Genome-scale phylogeny and comparative genomics of the fungal order Sordariales.</title>
        <authorList>
            <consortium name="Lawrence Berkeley National Laboratory"/>
            <person name="Hensen N."/>
            <person name="Bonometti L."/>
            <person name="Westerberg I."/>
            <person name="Brannstrom I.O."/>
            <person name="Guillou S."/>
            <person name="Cros-Aarteil S."/>
            <person name="Calhoun S."/>
            <person name="Haridas S."/>
            <person name="Kuo A."/>
            <person name="Mondo S."/>
            <person name="Pangilinan J."/>
            <person name="Riley R."/>
            <person name="LaButti K."/>
            <person name="Andreopoulos B."/>
            <person name="Lipzen A."/>
            <person name="Chen C."/>
            <person name="Yanf M."/>
            <person name="Daum C."/>
            <person name="Ng V."/>
            <person name="Clum A."/>
            <person name="Steindorff A."/>
            <person name="Ohm R."/>
            <person name="Martin F."/>
            <person name="Silar P."/>
            <person name="Natvig D."/>
            <person name="Lalanne C."/>
            <person name="Gautier V."/>
            <person name="Ament-velasquez S.L."/>
            <person name="Kruys A."/>
            <person name="Hutchinson M.I."/>
            <person name="Powell A.J."/>
            <person name="Barry K."/>
            <person name="Miller A.N."/>
            <person name="Grigoriev I.V."/>
            <person name="Debuchy R."/>
            <person name="Gladieux P."/>
            <person name="Thoren M.H."/>
            <person name="Johannesson H."/>
        </authorList>
    </citation>
    <scope>NUCLEOTIDE SEQUENCE</scope>
    <source>
        <strain evidence="1">SMH3391-2</strain>
    </source>
</reference>